<reference evidence="4 5" key="1">
    <citation type="journal article" date="2019" name="Int. J. Syst. Evol. Microbiol.">
        <title>The Global Catalogue of Microorganisms (GCM) 10K type strain sequencing project: providing services to taxonomists for standard genome sequencing and annotation.</title>
        <authorList>
            <consortium name="The Broad Institute Genomics Platform"/>
            <consortium name="The Broad Institute Genome Sequencing Center for Infectious Disease"/>
            <person name="Wu L."/>
            <person name="Ma J."/>
        </authorList>
    </citation>
    <scope>NUCLEOTIDE SEQUENCE [LARGE SCALE GENOMIC DNA]</scope>
    <source>
        <strain evidence="4 5">JCM 15591</strain>
    </source>
</reference>
<keyword evidence="5" id="KW-1185">Reference proteome</keyword>
<feature type="transmembrane region" description="Helical" evidence="2">
    <location>
        <begin position="32"/>
        <end position="51"/>
    </location>
</feature>
<evidence type="ECO:0000313" key="5">
    <source>
        <dbReference type="Proteomes" id="UP001501475"/>
    </source>
</evidence>
<keyword evidence="2" id="KW-1133">Transmembrane helix</keyword>
<dbReference type="InterPro" id="IPR036457">
    <property type="entry name" value="PPM-type-like_dom_sf"/>
</dbReference>
<dbReference type="Pfam" id="PF07228">
    <property type="entry name" value="SpoIIE"/>
    <property type="match status" value="1"/>
</dbReference>
<evidence type="ECO:0000256" key="1">
    <source>
        <dbReference type="ARBA" id="ARBA00022801"/>
    </source>
</evidence>
<keyword evidence="2" id="KW-0812">Transmembrane</keyword>
<feature type="transmembrane region" description="Helical" evidence="2">
    <location>
        <begin position="63"/>
        <end position="94"/>
    </location>
</feature>
<evidence type="ECO:0000313" key="4">
    <source>
        <dbReference type="EMBL" id="GAA1764141.1"/>
    </source>
</evidence>
<dbReference type="SMART" id="SM00331">
    <property type="entry name" value="PP2C_SIG"/>
    <property type="match status" value="1"/>
</dbReference>
<dbReference type="EMBL" id="BAAAPN010000054">
    <property type="protein sequence ID" value="GAA1764141.1"/>
    <property type="molecule type" value="Genomic_DNA"/>
</dbReference>
<name>A0ABN2KSJ6_9MICO</name>
<feature type="domain" description="PPM-type phosphatase" evidence="3">
    <location>
        <begin position="157"/>
        <end position="368"/>
    </location>
</feature>
<keyword evidence="2" id="KW-0472">Membrane</keyword>
<dbReference type="PANTHER" id="PTHR43156:SF2">
    <property type="entry name" value="STAGE II SPORULATION PROTEIN E"/>
    <property type="match status" value="1"/>
</dbReference>
<evidence type="ECO:0000256" key="2">
    <source>
        <dbReference type="SAM" id="Phobius"/>
    </source>
</evidence>
<dbReference type="InterPro" id="IPR001932">
    <property type="entry name" value="PPM-type_phosphatase-like_dom"/>
</dbReference>
<dbReference type="SUPFAM" id="SSF81606">
    <property type="entry name" value="PP2C-like"/>
    <property type="match status" value="1"/>
</dbReference>
<dbReference type="RefSeq" id="WP_344066601.1">
    <property type="nucleotide sequence ID" value="NZ_BAAAPN010000054.1"/>
</dbReference>
<gene>
    <name evidence="4" type="ORF">GCM10009810_24040</name>
</gene>
<dbReference type="Gene3D" id="3.60.40.10">
    <property type="entry name" value="PPM-type phosphatase domain"/>
    <property type="match status" value="1"/>
</dbReference>
<keyword evidence="1" id="KW-0378">Hydrolase</keyword>
<evidence type="ECO:0000259" key="3">
    <source>
        <dbReference type="SMART" id="SM00331"/>
    </source>
</evidence>
<sequence length="368" mass="39443">MATVAQAQRVGPRVSWRRLQVRLGQIRLSQRARLVMLMVMVAGSAALHITWPDEFPLLTLAPWVVVAGLFLSPTPLIGLYVFIAGLLALVFWIVPTTPLRAITVLSSMAAGMIAMYALSASRASLGTYGTRSNRMLVELRTRQQQLAVLPALPEGYRAEAAVVGAFGDAFAGDVLISAPGFHPGHLEFALIDVSGNGLRAGSRGLMVAGAFSGLLGQVEPERFLSAANAYLVRQPWREGFATAVHLEIDPATDRFWISSAGHPPAMRCSAARNTWDPLQGEQGPALGLIDGIPFPRMEGEVHTGDALILYTDGIVETRTGELLDGIDWMGGVAERALQVGFEGFAAYLCREALGGDGDDRGALVVWKL</sequence>
<dbReference type="InterPro" id="IPR052016">
    <property type="entry name" value="Bact_Sigma-Reg"/>
</dbReference>
<comment type="caution">
    <text evidence="4">The sequence shown here is derived from an EMBL/GenBank/DDBJ whole genome shotgun (WGS) entry which is preliminary data.</text>
</comment>
<dbReference type="Proteomes" id="UP001501475">
    <property type="component" value="Unassembled WGS sequence"/>
</dbReference>
<dbReference type="PANTHER" id="PTHR43156">
    <property type="entry name" value="STAGE II SPORULATION PROTEIN E-RELATED"/>
    <property type="match status" value="1"/>
</dbReference>
<proteinExistence type="predicted"/>
<organism evidence="4 5">
    <name type="scientific">Nostocoides vanveenii</name>
    <dbReference type="NCBI Taxonomy" id="330835"/>
    <lineage>
        <taxon>Bacteria</taxon>
        <taxon>Bacillati</taxon>
        <taxon>Actinomycetota</taxon>
        <taxon>Actinomycetes</taxon>
        <taxon>Micrococcales</taxon>
        <taxon>Intrasporangiaceae</taxon>
        <taxon>Nostocoides</taxon>
    </lineage>
</organism>
<feature type="transmembrane region" description="Helical" evidence="2">
    <location>
        <begin position="101"/>
        <end position="118"/>
    </location>
</feature>
<accession>A0ABN2KSJ6</accession>
<protein>
    <submittedName>
        <fullName evidence="4">PP2C family protein-serine/threonine phosphatase</fullName>
    </submittedName>
</protein>